<protein>
    <recommendedName>
        <fullName evidence="6">SteA-like C-terminal domain-containing protein</fullName>
    </recommendedName>
</protein>
<dbReference type="InterPro" id="IPR036759">
    <property type="entry name" value="TPK_catalytic_sf"/>
</dbReference>
<feature type="transmembrane region" description="Helical" evidence="5">
    <location>
        <begin position="347"/>
        <end position="365"/>
    </location>
</feature>
<keyword evidence="5" id="KW-1133">Transmembrane helix</keyword>
<dbReference type="AlphaFoldDB" id="A0A6N2TQY7"/>
<keyword evidence="4" id="KW-0067">ATP-binding</keyword>
<reference evidence="7" key="1">
    <citation type="submission" date="2019-11" db="EMBL/GenBank/DDBJ databases">
        <authorList>
            <person name="Feng L."/>
        </authorList>
    </citation>
    <scope>NUCLEOTIDE SEQUENCE</scope>
    <source>
        <strain evidence="7">AodontolyticusLFYP35</strain>
    </source>
</reference>
<evidence type="ECO:0000256" key="4">
    <source>
        <dbReference type="ARBA" id="ARBA00022840"/>
    </source>
</evidence>
<dbReference type="NCBIfam" id="NF040608">
    <property type="entry name" value="division_SteA"/>
    <property type="match status" value="1"/>
</dbReference>
<evidence type="ECO:0000259" key="6">
    <source>
        <dbReference type="Pfam" id="PF12555"/>
    </source>
</evidence>
<organism evidence="7">
    <name type="scientific">Schaalia odontolytica</name>
    <dbReference type="NCBI Taxonomy" id="1660"/>
    <lineage>
        <taxon>Bacteria</taxon>
        <taxon>Bacillati</taxon>
        <taxon>Actinomycetota</taxon>
        <taxon>Actinomycetes</taxon>
        <taxon>Actinomycetales</taxon>
        <taxon>Actinomycetaceae</taxon>
        <taxon>Schaalia</taxon>
    </lineage>
</organism>
<dbReference type="InterPro" id="IPR047795">
    <property type="entry name" value="Put_SteA-like"/>
</dbReference>
<dbReference type="GO" id="GO:0016301">
    <property type="term" value="F:kinase activity"/>
    <property type="evidence" value="ECO:0007669"/>
    <property type="project" value="UniProtKB-KW"/>
</dbReference>
<dbReference type="InterPro" id="IPR022215">
    <property type="entry name" value="SteA-like_C"/>
</dbReference>
<keyword evidence="2" id="KW-0547">Nucleotide-binding</keyword>
<evidence type="ECO:0000256" key="2">
    <source>
        <dbReference type="ARBA" id="ARBA00022741"/>
    </source>
</evidence>
<proteinExistence type="predicted"/>
<feature type="domain" description="SteA-like C-terminal" evidence="6">
    <location>
        <begin position="332"/>
        <end position="383"/>
    </location>
</feature>
<dbReference type="EMBL" id="CACRSM010000002">
    <property type="protein sequence ID" value="VYT08025.1"/>
    <property type="molecule type" value="Genomic_DNA"/>
</dbReference>
<keyword evidence="5" id="KW-0472">Membrane</keyword>
<dbReference type="GO" id="GO:0005524">
    <property type="term" value="F:ATP binding"/>
    <property type="evidence" value="ECO:0007669"/>
    <property type="project" value="UniProtKB-KW"/>
</dbReference>
<dbReference type="GO" id="GO:0004788">
    <property type="term" value="F:thiamine diphosphokinase activity"/>
    <property type="evidence" value="ECO:0007669"/>
    <property type="project" value="InterPro"/>
</dbReference>
<keyword evidence="1" id="KW-0808">Transferase</keyword>
<keyword evidence="5" id="KW-0812">Transmembrane</keyword>
<keyword evidence="3" id="KW-0418">Kinase</keyword>
<dbReference type="SUPFAM" id="SSF63999">
    <property type="entry name" value="Thiamin pyrophosphokinase, catalytic domain"/>
    <property type="match status" value="1"/>
</dbReference>
<sequence length="402" mass="43705">MTEEKSGFSGSDATSIEGRVWITRDLHQKIPQLDNGDFLLIEDKDLTQADAELLIESGARVVINAQLSVTGRVRSRGPQALLDAGIVLIDDCGPDVWALKDGDTVRIVGSEIQCKEKRIAQGTRYDSRSPLEDELPDADQTLSDQLQAFEASTAAFLENEGAAVLHGEGYPKLSTKIAGQQVLLVCDSPRSSQQLKDLRQWIRDTQPIVVAVEGGALRARRAHLKPAIIVGDMTEVPDRILRSGAEIVVPRAHDGDQGRDRLNRMGIDYHQLDLSAAAVDVAISVLSFMDPAAIVVAGDARELEDYLELSRSVVTPAFLIRLRAGDLLIPARAVSATYRSRIRGGSLFLLSCVLLISMGVALWSTPWGHDLFTGVWDWVSHLWSPTNSATSELANWAGAPTA</sequence>
<evidence type="ECO:0000256" key="3">
    <source>
        <dbReference type="ARBA" id="ARBA00022777"/>
    </source>
</evidence>
<name>A0A6N2TQY7_9ACTO</name>
<evidence type="ECO:0000256" key="1">
    <source>
        <dbReference type="ARBA" id="ARBA00022679"/>
    </source>
</evidence>
<dbReference type="Pfam" id="PF12555">
    <property type="entry name" value="SteA-like_C"/>
    <property type="match status" value="1"/>
</dbReference>
<evidence type="ECO:0000256" key="5">
    <source>
        <dbReference type="SAM" id="Phobius"/>
    </source>
</evidence>
<gene>
    <name evidence="7" type="ORF">AOLFYP35_01484</name>
</gene>
<evidence type="ECO:0000313" key="7">
    <source>
        <dbReference type="EMBL" id="VYT08025.1"/>
    </source>
</evidence>
<accession>A0A6N2TQY7</accession>
<dbReference type="GO" id="GO:0009229">
    <property type="term" value="P:thiamine diphosphate biosynthetic process"/>
    <property type="evidence" value="ECO:0007669"/>
    <property type="project" value="InterPro"/>
</dbReference>